<dbReference type="RefSeq" id="WP_329780605.1">
    <property type="nucleotide sequence ID" value="NZ_JAYJJU010000063.1"/>
</dbReference>
<protein>
    <submittedName>
        <fullName evidence="1">Uncharacterized protein</fullName>
    </submittedName>
</protein>
<organism evidence="1 2">
    <name type="scientific">[Mycobacterium] nativiensis</name>
    <dbReference type="NCBI Taxonomy" id="2855503"/>
    <lineage>
        <taxon>Bacteria</taxon>
        <taxon>Bacillati</taxon>
        <taxon>Actinomycetota</taxon>
        <taxon>Actinomycetes</taxon>
        <taxon>Mycobacteriales</taxon>
        <taxon>Mycobacteriaceae</taxon>
        <taxon>Mycolicibacter</taxon>
    </lineage>
</organism>
<gene>
    <name evidence="1" type="ORF">KV113_26815</name>
</gene>
<name>A0ABU5Y4U9_9MYCO</name>
<keyword evidence="2" id="KW-1185">Reference proteome</keyword>
<evidence type="ECO:0000313" key="2">
    <source>
        <dbReference type="Proteomes" id="UP001298593"/>
    </source>
</evidence>
<reference evidence="1 2" key="1">
    <citation type="submission" date="2023-12" db="EMBL/GenBank/DDBJ databases">
        <title>Description of new species of Mycobacterium terrae complex isolated from sewage at the Sao Paulo Zoological Park Foundation in Brazil.</title>
        <authorList>
            <person name="Romagnoli C.L."/>
            <person name="Conceicao E.C."/>
            <person name="Machado E."/>
            <person name="Barreto L.B.P.F."/>
            <person name="Sharma A."/>
            <person name="Silva N.M."/>
            <person name="Marques L.E."/>
            <person name="Juliana M.A."/>
            <person name="Lourenco M.C.S."/>
            <person name="Digiampietri L.A."/>
            <person name="Suffys P.N."/>
            <person name="Viana-Niero C."/>
        </authorList>
    </citation>
    <scope>NUCLEOTIDE SEQUENCE [LARGE SCALE GENOMIC DNA]</scope>
    <source>
        <strain evidence="1 2">MYC340</strain>
    </source>
</reference>
<accession>A0ABU5Y4U9</accession>
<dbReference type="EMBL" id="JAYJJU010000063">
    <property type="protein sequence ID" value="MEB3035153.1"/>
    <property type="molecule type" value="Genomic_DNA"/>
</dbReference>
<dbReference type="Proteomes" id="UP001298593">
    <property type="component" value="Unassembled WGS sequence"/>
</dbReference>
<proteinExistence type="predicted"/>
<evidence type="ECO:0000313" key="1">
    <source>
        <dbReference type="EMBL" id="MEB3035153.1"/>
    </source>
</evidence>
<comment type="caution">
    <text evidence="1">The sequence shown here is derived from an EMBL/GenBank/DDBJ whole genome shotgun (WGS) entry which is preliminary data.</text>
</comment>
<sequence length="78" mass="8723">MNHKTSIPVLERVLVTDYRGRNLSGCMMGYNHAGMPLIHYHDHPAGNTFGAHYTYEVHPSGEQCGCKSATAARTRLRH</sequence>